<dbReference type="SUPFAM" id="SSF54427">
    <property type="entry name" value="NTF2-like"/>
    <property type="match status" value="1"/>
</dbReference>
<organism evidence="1 2">
    <name type="scientific">Emticicia aquatilis</name>
    <dbReference type="NCBI Taxonomy" id="1537369"/>
    <lineage>
        <taxon>Bacteria</taxon>
        <taxon>Pseudomonadati</taxon>
        <taxon>Bacteroidota</taxon>
        <taxon>Cytophagia</taxon>
        <taxon>Cytophagales</taxon>
        <taxon>Leadbetterellaceae</taxon>
        <taxon>Emticicia</taxon>
    </lineage>
</organism>
<protein>
    <submittedName>
        <fullName evidence="1">Uncharacterized protein</fullName>
    </submittedName>
</protein>
<proteinExistence type="predicted"/>
<name>A0A916YDE3_9BACT</name>
<accession>A0A916YDE3</accession>
<evidence type="ECO:0000313" key="2">
    <source>
        <dbReference type="Proteomes" id="UP000609064"/>
    </source>
</evidence>
<dbReference type="Gene3D" id="3.10.450.50">
    <property type="match status" value="1"/>
</dbReference>
<reference evidence="1" key="2">
    <citation type="submission" date="2020-09" db="EMBL/GenBank/DDBJ databases">
        <authorList>
            <person name="Sun Q."/>
            <person name="Zhou Y."/>
        </authorList>
    </citation>
    <scope>NUCLEOTIDE SEQUENCE</scope>
    <source>
        <strain evidence="1">CGMCC 1.15958</strain>
    </source>
</reference>
<sequence>MGLLFACQRQENSSNNDLSIATQNYAVLAEKTISYQADFDLDAWSKMLADDVQFELPDDTTQPSLVGRAAAIAAWQKWRDVNKIQSLKFSRFTQIPISSQKAMKFSDLSGVYVFSLFSGTVRYTDGRTADLKMNYCFHFNEAKMIDRYYVFHDKINFTKN</sequence>
<dbReference type="InterPro" id="IPR032710">
    <property type="entry name" value="NTF2-like_dom_sf"/>
</dbReference>
<comment type="caution">
    <text evidence="1">The sequence shown here is derived from an EMBL/GenBank/DDBJ whole genome shotgun (WGS) entry which is preliminary data.</text>
</comment>
<dbReference type="EMBL" id="BMKK01000001">
    <property type="protein sequence ID" value="GGD41032.1"/>
    <property type="molecule type" value="Genomic_DNA"/>
</dbReference>
<evidence type="ECO:0000313" key="1">
    <source>
        <dbReference type="EMBL" id="GGD41032.1"/>
    </source>
</evidence>
<reference evidence="1" key="1">
    <citation type="journal article" date="2014" name="Int. J. Syst. Evol. Microbiol.">
        <title>Complete genome sequence of Corynebacterium casei LMG S-19264T (=DSM 44701T), isolated from a smear-ripened cheese.</title>
        <authorList>
            <consortium name="US DOE Joint Genome Institute (JGI-PGF)"/>
            <person name="Walter F."/>
            <person name="Albersmeier A."/>
            <person name="Kalinowski J."/>
            <person name="Ruckert C."/>
        </authorList>
    </citation>
    <scope>NUCLEOTIDE SEQUENCE</scope>
    <source>
        <strain evidence="1">CGMCC 1.15958</strain>
    </source>
</reference>
<dbReference type="AlphaFoldDB" id="A0A916YDE3"/>
<keyword evidence="2" id="KW-1185">Reference proteome</keyword>
<dbReference type="Proteomes" id="UP000609064">
    <property type="component" value="Unassembled WGS sequence"/>
</dbReference>
<gene>
    <name evidence="1" type="ORF">GCM10011514_01400</name>
</gene>